<evidence type="ECO:0000259" key="5">
    <source>
        <dbReference type="PROSITE" id="PS50238"/>
    </source>
</evidence>
<proteinExistence type="predicted"/>
<accession>A0ABR2VZ23</accession>
<keyword evidence="3" id="KW-0967">Endosome</keyword>
<name>A0ABR2VZ23_9FUNG</name>
<evidence type="ECO:0000313" key="7">
    <source>
        <dbReference type="Proteomes" id="UP001479436"/>
    </source>
</evidence>
<evidence type="ECO:0000256" key="2">
    <source>
        <dbReference type="ARBA" id="ARBA00004580"/>
    </source>
</evidence>
<dbReference type="Gene3D" id="1.10.555.10">
    <property type="entry name" value="Rho GTPase activation protein"/>
    <property type="match status" value="1"/>
</dbReference>
<dbReference type="Gene3D" id="3.60.10.10">
    <property type="entry name" value="Endonuclease/exonuclease/phosphatase"/>
    <property type="match status" value="1"/>
</dbReference>
<dbReference type="Pfam" id="PF21310">
    <property type="entry name" value="OCRL-like_ASH"/>
    <property type="match status" value="1"/>
</dbReference>
<organism evidence="6 7">
    <name type="scientific">Basidiobolus ranarum</name>
    <dbReference type="NCBI Taxonomy" id="34480"/>
    <lineage>
        <taxon>Eukaryota</taxon>
        <taxon>Fungi</taxon>
        <taxon>Fungi incertae sedis</taxon>
        <taxon>Zoopagomycota</taxon>
        <taxon>Entomophthoromycotina</taxon>
        <taxon>Basidiobolomycetes</taxon>
        <taxon>Basidiobolales</taxon>
        <taxon>Basidiobolaceae</taxon>
        <taxon>Basidiobolus</taxon>
    </lineage>
</organism>
<evidence type="ECO:0000313" key="6">
    <source>
        <dbReference type="EMBL" id="KAK9710674.1"/>
    </source>
</evidence>
<dbReference type="InterPro" id="IPR000198">
    <property type="entry name" value="RhoGAP_dom"/>
</dbReference>
<dbReference type="InterPro" id="IPR046985">
    <property type="entry name" value="IP5"/>
</dbReference>
<dbReference type="SMART" id="SM00128">
    <property type="entry name" value="IPPc"/>
    <property type="match status" value="1"/>
</dbReference>
<dbReference type="InterPro" id="IPR000300">
    <property type="entry name" value="IPPc"/>
</dbReference>
<dbReference type="InterPro" id="IPR048869">
    <property type="entry name" value="OCRL-1_2_ASH"/>
</dbReference>
<dbReference type="EMBL" id="JASJQH010007327">
    <property type="protein sequence ID" value="KAK9710674.1"/>
    <property type="molecule type" value="Genomic_DNA"/>
</dbReference>
<dbReference type="InterPro" id="IPR036691">
    <property type="entry name" value="Endo/exonu/phosph_ase_sf"/>
</dbReference>
<protein>
    <recommendedName>
        <fullName evidence="5">Rho-GAP domain-containing protein</fullName>
    </recommendedName>
</protein>
<keyword evidence="4" id="KW-0968">Cytoplasmic vesicle</keyword>
<dbReference type="SUPFAM" id="SSF48350">
    <property type="entry name" value="GTPase activation domain, GAP"/>
    <property type="match status" value="1"/>
</dbReference>
<evidence type="ECO:0000256" key="3">
    <source>
        <dbReference type="ARBA" id="ARBA00022753"/>
    </source>
</evidence>
<reference evidence="6 7" key="1">
    <citation type="submission" date="2023-04" db="EMBL/GenBank/DDBJ databases">
        <title>Genome of Basidiobolus ranarum AG-B5.</title>
        <authorList>
            <person name="Stajich J.E."/>
            <person name="Carter-House D."/>
            <person name="Gryganskyi A."/>
        </authorList>
    </citation>
    <scope>NUCLEOTIDE SEQUENCE [LARGE SCALE GENOMIC DNA]</scope>
    <source>
        <strain evidence="6 7">AG-B5</strain>
    </source>
</reference>
<gene>
    <name evidence="6" type="ORF">K7432_008278</name>
</gene>
<sequence>MNPFEDKIISQLRATEFIKASAEVAYKKETGKKGCGIVAVVTNRPKDSVEEEACVFLFNKSDDLINIIGTYPIYMDFELTIDDISQNDSDEENNEEMDSPGCFVFMKSGSKQLILTTNCSEAIQNVQDEINKHLDSAKKHSWQNNGASHQWVEFYNTQDSGEVVSSESKRSSLVGLNMSEDNPFIAQLSSSTELENSDSISNSIHIKEEYITKKMQERETEFTLEDNIKVFVGTWNVNGRPSRETLVPWFKSSKEMVDADIIAVGFQELDLSPEAFLLSDSTKEDEWTRSIEKVLVLMDDQYTKVKSKQLVGMLLMVYVKQKHVKDIDYVEGDSAGCGIMGMGNKGAVAIRVKFRDTYLCFVNCHLAAYANQVSRRNQDYQEICRRITFPSQVGASRYFSTVPGIAGAVGLSNYNNRLHSQGLSVFNNDNLFWFGDLNYRVALPEEKVFALLQENQLNVLIQHDQLNEQKRKGLAFGNFEEGELRFVPTYKYEIGSEILTANEKKRVPSWCDRILWCSNKRENISQLFYQSQNSMVSSDHKPVSALFHVKVKTLLKEKYEEVWAEISRDLDKFENELTAVISVSPLSIDLGKVKYNVPVSKTITVVNTSPTLTRMEFLPHGDTENLSEPWLLVSPAKNILLPGESKDINVKVLVNNTSASGLNTGQRELRDILNLALPNGKAYFIEIFGEYLPSCFGTPLDYLSKLKGPIRQADPKEILALPSHFQRSVPWEIWRMGDFLSNYGAGVSQLFLKAGDEYLVSYIVECLDTGEEFDLKMLLDDPSDSDALSTENLPDSLASTSHIGIHSMAEALLQFLMALPDPVVSFDLYDRCIAAFAKGKKGVTDVRVPM</sequence>
<evidence type="ECO:0000256" key="1">
    <source>
        <dbReference type="ARBA" id="ARBA00004146"/>
    </source>
</evidence>
<dbReference type="Pfam" id="PF22669">
    <property type="entry name" value="Exo_endo_phos2"/>
    <property type="match status" value="1"/>
</dbReference>
<comment type="caution">
    <text evidence="6">The sequence shown here is derived from an EMBL/GenBank/DDBJ whole genome shotgun (WGS) entry which is preliminary data.</text>
</comment>
<dbReference type="Proteomes" id="UP001479436">
    <property type="component" value="Unassembled WGS sequence"/>
</dbReference>
<dbReference type="PANTHER" id="PTHR11200:SF300">
    <property type="entry name" value="TYPE II INOSITOL 1,4,5-TRISPHOSPHATE 5-PHOSPHATASE"/>
    <property type="match status" value="1"/>
</dbReference>
<dbReference type="Gene3D" id="2.60.40.10">
    <property type="entry name" value="Immunoglobulins"/>
    <property type="match status" value="1"/>
</dbReference>
<comment type="subcellular location">
    <subcellularLocation>
        <location evidence="2">Cytoplasmic vesicle</location>
        <location evidence="2">Phagosome membrane</location>
    </subcellularLocation>
    <subcellularLocation>
        <location evidence="1">Early endosome membrane</location>
    </subcellularLocation>
</comment>
<keyword evidence="7" id="KW-1185">Reference proteome</keyword>
<dbReference type="InterPro" id="IPR008936">
    <property type="entry name" value="Rho_GTPase_activation_prot"/>
</dbReference>
<dbReference type="InterPro" id="IPR013783">
    <property type="entry name" value="Ig-like_fold"/>
</dbReference>
<dbReference type="PANTHER" id="PTHR11200">
    <property type="entry name" value="INOSITOL 5-PHOSPHATASE"/>
    <property type="match status" value="1"/>
</dbReference>
<dbReference type="SUPFAM" id="SSF56219">
    <property type="entry name" value="DNase I-like"/>
    <property type="match status" value="1"/>
</dbReference>
<evidence type="ECO:0000256" key="4">
    <source>
        <dbReference type="ARBA" id="ARBA00023329"/>
    </source>
</evidence>
<dbReference type="PROSITE" id="PS50238">
    <property type="entry name" value="RHOGAP"/>
    <property type="match status" value="1"/>
</dbReference>
<dbReference type="Pfam" id="PF00620">
    <property type="entry name" value="RhoGAP"/>
    <property type="match status" value="1"/>
</dbReference>
<feature type="domain" description="Rho-GAP" evidence="5">
    <location>
        <begin position="719"/>
        <end position="850"/>
    </location>
</feature>